<dbReference type="PROSITE" id="PS51125">
    <property type="entry name" value="NHL"/>
    <property type="match status" value="5"/>
</dbReference>
<dbReference type="Gene3D" id="2.120.10.30">
    <property type="entry name" value="TolB, C-terminal domain"/>
    <property type="match status" value="1"/>
</dbReference>
<dbReference type="Gene3D" id="3.30.160.60">
    <property type="entry name" value="Classic Zinc Finger"/>
    <property type="match status" value="1"/>
</dbReference>
<dbReference type="AlphaFoldDB" id="A0A7R8UAT8"/>
<keyword evidence="1" id="KW-0677">Repeat</keyword>
<keyword evidence="2" id="KW-0862">Zinc</keyword>
<organism evidence="6 7">
    <name type="scientific">Hermetia illucens</name>
    <name type="common">Black soldier fly</name>
    <dbReference type="NCBI Taxonomy" id="343691"/>
    <lineage>
        <taxon>Eukaryota</taxon>
        <taxon>Metazoa</taxon>
        <taxon>Ecdysozoa</taxon>
        <taxon>Arthropoda</taxon>
        <taxon>Hexapoda</taxon>
        <taxon>Insecta</taxon>
        <taxon>Pterygota</taxon>
        <taxon>Neoptera</taxon>
        <taxon>Endopterygota</taxon>
        <taxon>Diptera</taxon>
        <taxon>Brachycera</taxon>
        <taxon>Stratiomyomorpha</taxon>
        <taxon>Stratiomyidae</taxon>
        <taxon>Hermetiinae</taxon>
        <taxon>Hermetia</taxon>
    </lineage>
</organism>
<feature type="compositionally biased region" description="Basic and acidic residues" evidence="4">
    <location>
        <begin position="17"/>
        <end position="27"/>
    </location>
</feature>
<gene>
    <name evidence="6" type="ORF">HERILL_LOCUS491</name>
</gene>
<evidence type="ECO:0000256" key="1">
    <source>
        <dbReference type="ARBA" id="ARBA00022737"/>
    </source>
</evidence>
<dbReference type="InterPro" id="IPR000315">
    <property type="entry name" value="Znf_B-box"/>
</dbReference>
<feature type="domain" description="B box-type" evidence="5">
    <location>
        <begin position="172"/>
        <end position="208"/>
    </location>
</feature>
<sequence length="749" mass="83926">MLAMNNENESGPNDQQKSIRDNNNENKPKKKPIRPQLLFPDVRHKFAMKERNLAPGARDNNVNSVYAANLELALPMFDPSMPMSSNSLNINLENIDLCEVFGVRRSSTSSPGSGQSKNSFQCTWCEINSAGRCLDCNETLCNDCLTNHRHIPSMENHTLLLENNSQMFCNLLCEAHKEVYTFVCETCRKLVCQCCTIRDHPGHTYVPLSTYINTAMTKVETALDSTKLGTKCVKGSIDRALHFSRAIERDANDMVQQIRKSFRVIYTAVEERERQLLEMVERFRQRKQTQFSEQTAGLRSALSGLAQNAEMMTKVGNNLTRMDPVEVAHIITKSQCQLEQFALIYQDLQPKQEFYIYVPPSITLASEIRSQADVVISDTKVVPGSSNFAAAVGAGRRPIMRDYTELTPQQLADCETAFSIGAVPVKTPGPAVRIGQCIPGSYEKVSVRKSPMPTRTFATDGHEDGQVSRPWGVCVDKEGTVYISDRRNNRVQVFTGDGVFKFKFGCKGAGNGQFDLPAGICIDCDSRIIVVDKDNHRVQIFSSMGRFLNKFGCFGREFGQFQYPWDVAVNTRRQIVVTDSRNHRIQQFDSEGRFIKHFIFDNFTHCKGPSSPRGVCFTPGGEIIVSDFDNHCLMLLDSDMANILAAKGHEGSGVQEFNRPSGLCCDDDGNIIVADSKNQRVLVFTGGLEYLWTIEIRPSLNPHYTSSLDEKDRPCDVALLPDGRIVIMVELSPDARDSSNPLKKFVQIY</sequence>
<dbReference type="Proteomes" id="UP000594454">
    <property type="component" value="Chromosome 1"/>
</dbReference>
<reference evidence="6 7" key="1">
    <citation type="submission" date="2020-11" db="EMBL/GenBank/DDBJ databases">
        <authorList>
            <person name="Wallbank WR R."/>
            <person name="Pardo Diaz C."/>
            <person name="Kozak K."/>
            <person name="Martin S."/>
            <person name="Jiggins C."/>
            <person name="Moest M."/>
            <person name="Warren A I."/>
            <person name="Generalovic N T."/>
            <person name="Byers J.R.P. K."/>
            <person name="Montejo-Kovacevich G."/>
            <person name="Yen C E."/>
        </authorList>
    </citation>
    <scope>NUCLEOTIDE SEQUENCE [LARGE SCALE GENOMIC DNA]</scope>
</reference>
<evidence type="ECO:0000313" key="7">
    <source>
        <dbReference type="Proteomes" id="UP000594454"/>
    </source>
</evidence>
<dbReference type="GO" id="GO:0000209">
    <property type="term" value="P:protein polyubiquitination"/>
    <property type="evidence" value="ECO:0007669"/>
    <property type="project" value="TreeGrafter"/>
</dbReference>
<dbReference type="InterPro" id="IPR011042">
    <property type="entry name" value="6-blade_b-propeller_TolB-like"/>
</dbReference>
<dbReference type="CDD" id="cd19757">
    <property type="entry name" value="Bbox1"/>
    <property type="match status" value="1"/>
</dbReference>
<dbReference type="GO" id="GO:0043161">
    <property type="term" value="P:proteasome-mediated ubiquitin-dependent protein catabolic process"/>
    <property type="evidence" value="ECO:0007669"/>
    <property type="project" value="TreeGrafter"/>
</dbReference>
<dbReference type="PANTHER" id="PTHR24104">
    <property type="entry name" value="E3 UBIQUITIN-PROTEIN LIGASE NHLRC1-RELATED"/>
    <property type="match status" value="1"/>
</dbReference>
<protein>
    <recommendedName>
        <fullName evidence="5">B box-type domain-containing protein</fullName>
    </recommendedName>
</protein>
<evidence type="ECO:0000256" key="3">
    <source>
        <dbReference type="PROSITE-ProRule" id="PRU00504"/>
    </source>
</evidence>
<proteinExistence type="predicted"/>
<keyword evidence="2" id="KW-0479">Metal-binding</keyword>
<dbReference type="InterPro" id="IPR001258">
    <property type="entry name" value="NHL_repeat"/>
</dbReference>
<feature type="repeat" description="NHL" evidence="3">
    <location>
        <begin position="648"/>
        <end position="687"/>
    </location>
</feature>
<dbReference type="FunFam" id="2.120.10.30:FF:000037">
    <property type="entry name" value="Uncharacterized protein, isoform E"/>
    <property type="match status" value="1"/>
</dbReference>
<dbReference type="InParanoid" id="A0A7R8UAT8"/>
<evidence type="ECO:0000256" key="4">
    <source>
        <dbReference type="SAM" id="MobiDB-lite"/>
    </source>
</evidence>
<dbReference type="PROSITE" id="PS50119">
    <property type="entry name" value="ZF_BBOX"/>
    <property type="match status" value="1"/>
</dbReference>
<dbReference type="Pfam" id="PF01436">
    <property type="entry name" value="NHL"/>
    <property type="match status" value="5"/>
</dbReference>
<feature type="repeat" description="NHL" evidence="3">
    <location>
        <begin position="610"/>
        <end position="639"/>
    </location>
</feature>
<feature type="compositionally biased region" description="Polar residues" evidence="4">
    <location>
        <begin position="1"/>
        <end position="16"/>
    </location>
</feature>
<dbReference type="Pfam" id="PF00643">
    <property type="entry name" value="zf-B_box"/>
    <property type="match status" value="1"/>
</dbReference>
<dbReference type="GO" id="GO:0061630">
    <property type="term" value="F:ubiquitin protein ligase activity"/>
    <property type="evidence" value="ECO:0007669"/>
    <property type="project" value="TreeGrafter"/>
</dbReference>
<keyword evidence="7" id="KW-1185">Reference proteome</keyword>
<evidence type="ECO:0000259" key="5">
    <source>
        <dbReference type="PROSITE" id="PS50119"/>
    </source>
</evidence>
<dbReference type="SUPFAM" id="SSF57845">
    <property type="entry name" value="B-box zinc-binding domain"/>
    <property type="match status" value="1"/>
</dbReference>
<dbReference type="OrthoDB" id="342730at2759"/>
<feature type="repeat" description="NHL" evidence="3">
    <location>
        <begin position="548"/>
        <end position="591"/>
    </location>
</feature>
<dbReference type="EMBL" id="LR899009">
    <property type="protein sequence ID" value="CAD7077116.1"/>
    <property type="molecule type" value="Genomic_DNA"/>
</dbReference>
<dbReference type="FunCoup" id="A0A7R8UAT8">
    <property type="interactions" value="28"/>
</dbReference>
<keyword evidence="2" id="KW-0863">Zinc-finger</keyword>
<name>A0A7R8UAT8_HERIL</name>
<dbReference type="PANTHER" id="PTHR24104:SF48">
    <property type="entry name" value="PROTEIN WECH"/>
    <property type="match status" value="1"/>
</dbReference>
<accession>A0A7R8UAT8</accession>
<feature type="region of interest" description="Disordered" evidence="4">
    <location>
        <begin position="1"/>
        <end position="37"/>
    </location>
</feature>
<evidence type="ECO:0000256" key="2">
    <source>
        <dbReference type="PROSITE-ProRule" id="PRU00024"/>
    </source>
</evidence>
<feature type="repeat" description="NHL" evidence="3">
    <location>
        <begin position="501"/>
        <end position="544"/>
    </location>
</feature>
<dbReference type="CDD" id="cd14954">
    <property type="entry name" value="NHL_TRIM71_like"/>
    <property type="match status" value="1"/>
</dbReference>
<dbReference type="GO" id="GO:0008270">
    <property type="term" value="F:zinc ion binding"/>
    <property type="evidence" value="ECO:0007669"/>
    <property type="project" value="UniProtKB-KW"/>
</dbReference>
<dbReference type="SUPFAM" id="SSF101898">
    <property type="entry name" value="NHL repeat"/>
    <property type="match status" value="1"/>
</dbReference>
<feature type="repeat" description="NHL" evidence="3">
    <location>
        <begin position="461"/>
        <end position="497"/>
    </location>
</feature>
<evidence type="ECO:0000313" key="6">
    <source>
        <dbReference type="EMBL" id="CAD7077116.1"/>
    </source>
</evidence>
<dbReference type="SMART" id="SM00336">
    <property type="entry name" value="BBOX"/>
    <property type="match status" value="1"/>
</dbReference>
<dbReference type="InterPro" id="IPR050952">
    <property type="entry name" value="TRIM-NHL_E3_ligases"/>
</dbReference>